<protein>
    <submittedName>
        <fullName evidence="1">Uncharacterized protein</fullName>
    </submittedName>
</protein>
<dbReference type="Proteomes" id="UP000654123">
    <property type="component" value="Unassembled WGS sequence"/>
</dbReference>
<sequence length="150" mass="16916">MPEWPATITRREVISLEKEDRPDGYSWTAHVRFTYSNDVVGNWRMAGDLVHRGQRTEYEMHFTVDNVPPTTTPDRLVTGVRVSIDYGDGEDAANLRPAHSRTVLLDQVTTFADGHADSVVRQPLLLQKPVRDLSLDETMAQVSRIVEKAG</sequence>
<gene>
    <name evidence="1" type="ORF">GCM10010249_30800</name>
</gene>
<dbReference type="EMBL" id="BMSV01000005">
    <property type="protein sequence ID" value="GGQ09971.1"/>
    <property type="molecule type" value="Genomic_DNA"/>
</dbReference>
<evidence type="ECO:0000313" key="1">
    <source>
        <dbReference type="EMBL" id="GGQ09971.1"/>
    </source>
</evidence>
<evidence type="ECO:0000313" key="2">
    <source>
        <dbReference type="Proteomes" id="UP000654123"/>
    </source>
</evidence>
<proteinExistence type="predicted"/>
<accession>A0A918B2J8</accession>
<comment type="caution">
    <text evidence="1">The sequence shown here is derived from an EMBL/GenBank/DDBJ whole genome shotgun (WGS) entry which is preliminary data.</text>
</comment>
<reference evidence="1" key="2">
    <citation type="submission" date="2020-09" db="EMBL/GenBank/DDBJ databases">
        <authorList>
            <person name="Sun Q."/>
            <person name="Ohkuma M."/>
        </authorList>
    </citation>
    <scope>NUCLEOTIDE SEQUENCE</scope>
    <source>
        <strain evidence="1">JCM 4335</strain>
    </source>
</reference>
<name>A0A918B2J8_9ACTN</name>
<keyword evidence="2" id="KW-1185">Reference proteome</keyword>
<organism evidence="1 2">
    <name type="scientific">Streptomyces roseolilacinus</name>
    <dbReference type="NCBI Taxonomy" id="66904"/>
    <lineage>
        <taxon>Bacteria</taxon>
        <taxon>Bacillati</taxon>
        <taxon>Actinomycetota</taxon>
        <taxon>Actinomycetes</taxon>
        <taxon>Kitasatosporales</taxon>
        <taxon>Streptomycetaceae</taxon>
        <taxon>Streptomyces</taxon>
    </lineage>
</organism>
<dbReference type="AlphaFoldDB" id="A0A918B2J8"/>
<reference evidence="1" key="1">
    <citation type="journal article" date="2014" name="Int. J. Syst. Evol. Microbiol.">
        <title>Complete genome sequence of Corynebacterium casei LMG S-19264T (=DSM 44701T), isolated from a smear-ripened cheese.</title>
        <authorList>
            <consortium name="US DOE Joint Genome Institute (JGI-PGF)"/>
            <person name="Walter F."/>
            <person name="Albersmeier A."/>
            <person name="Kalinowski J."/>
            <person name="Ruckert C."/>
        </authorList>
    </citation>
    <scope>NUCLEOTIDE SEQUENCE</scope>
    <source>
        <strain evidence="1">JCM 4335</strain>
    </source>
</reference>